<dbReference type="GO" id="GO:0045892">
    <property type="term" value="P:negative regulation of DNA-templated transcription"/>
    <property type="evidence" value="ECO:0007669"/>
    <property type="project" value="InterPro"/>
</dbReference>
<evidence type="ECO:0000259" key="5">
    <source>
        <dbReference type="PROSITE" id="PS50995"/>
    </source>
</evidence>
<dbReference type="InterPro" id="IPR039422">
    <property type="entry name" value="MarR/SlyA-like"/>
</dbReference>
<name>A0A1I3UBE2_9RHOB</name>
<dbReference type="GO" id="GO:0003677">
    <property type="term" value="F:DNA binding"/>
    <property type="evidence" value="ECO:0007669"/>
    <property type="project" value="UniProtKB-KW"/>
</dbReference>
<dbReference type="PROSITE" id="PS01117">
    <property type="entry name" value="HTH_MARR_1"/>
    <property type="match status" value="1"/>
</dbReference>
<dbReference type="GO" id="GO:0006950">
    <property type="term" value="P:response to stress"/>
    <property type="evidence" value="ECO:0007669"/>
    <property type="project" value="TreeGrafter"/>
</dbReference>
<feature type="region of interest" description="Disordered" evidence="4">
    <location>
        <begin position="1"/>
        <end position="20"/>
    </location>
</feature>
<keyword evidence="1" id="KW-0805">Transcription regulation</keyword>
<dbReference type="OrthoDB" id="8588347at2"/>
<keyword evidence="3" id="KW-0804">Transcription</keyword>
<dbReference type="PANTHER" id="PTHR33164">
    <property type="entry name" value="TRANSCRIPTIONAL REGULATOR, MARR FAMILY"/>
    <property type="match status" value="1"/>
</dbReference>
<dbReference type="GO" id="GO:0003700">
    <property type="term" value="F:DNA-binding transcription factor activity"/>
    <property type="evidence" value="ECO:0007669"/>
    <property type="project" value="InterPro"/>
</dbReference>
<dbReference type="EMBL" id="FORH01000006">
    <property type="protein sequence ID" value="SFJ80232.1"/>
    <property type="molecule type" value="Genomic_DNA"/>
</dbReference>
<dbReference type="InterPro" id="IPR012712">
    <property type="entry name" value="HpaR/FarR"/>
</dbReference>
<sequence length="161" mass="17982">MAPETHPDTPPETRNDGFGLARTHRTLPIALLRAREVVMERFRPMLAANDVTEQQWRVMRVLEEAGETDASFLANKACILAPSLTRIMRTLEARGFIQAHRDEADGRRTLVELTNAGRAFLHELAPTSAAIYADIEAKVGQDKIEVLLDQIEDLLSALESH</sequence>
<dbReference type="PROSITE" id="PS50995">
    <property type="entry name" value="HTH_MARR_2"/>
    <property type="match status" value="1"/>
</dbReference>
<dbReference type="NCBIfam" id="TIGR02337">
    <property type="entry name" value="HpaR"/>
    <property type="match status" value="1"/>
</dbReference>
<dbReference type="InterPro" id="IPR036390">
    <property type="entry name" value="WH_DNA-bd_sf"/>
</dbReference>
<dbReference type="Proteomes" id="UP000199630">
    <property type="component" value="Unassembled WGS sequence"/>
</dbReference>
<dbReference type="InterPro" id="IPR023187">
    <property type="entry name" value="Tscrpt_reg_MarR-type_CS"/>
</dbReference>
<dbReference type="AlphaFoldDB" id="A0A1I3UBE2"/>
<dbReference type="InterPro" id="IPR036388">
    <property type="entry name" value="WH-like_DNA-bd_sf"/>
</dbReference>
<reference evidence="7" key="1">
    <citation type="submission" date="2016-10" db="EMBL/GenBank/DDBJ databases">
        <authorList>
            <person name="Varghese N."/>
            <person name="Submissions S."/>
        </authorList>
    </citation>
    <scope>NUCLEOTIDE SEQUENCE [LARGE SCALE GENOMIC DNA]</scope>
    <source>
        <strain evidence="7">DSM 26471</strain>
    </source>
</reference>
<dbReference type="RefSeq" id="WP_090061495.1">
    <property type="nucleotide sequence ID" value="NZ_FORH01000006.1"/>
</dbReference>
<dbReference type="Gene3D" id="1.10.10.10">
    <property type="entry name" value="Winged helix-like DNA-binding domain superfamily/Winged helix DNA-binding domain"/>
    <property type="match status" value="1"/>
</dbReference>
<evidence type="ECO:0000256" key="3">
    <source>
        <dbReference type="ARBA" id="ARBA00023163"/>
    </source>
</evidence>
<organism evidence="6 7">
    <name type="scientific">Celeribacter neptunius</name>
    <dbReference type="NCBI Taxonomy" id="588602"/>
    <lineage>
        <taxon>Bacteria</taxon>
        <taxon>Pseudomonadati</taxon>
        <taxon>Pseudomonadota</taxon>
        <taxon>Alphaproteobacteria</taxon>
        <taxon>Rhodobacterales</taxon>
        <taxon>Roseobacteraceae</taxon>
        <taxon>Celeribacter</taxon>
    </lineage>
</organism>
<dbReference type="PANTHER" id="PTHR33164:SF13">
    <property type="entry name" value="4-HYDROXYPHENYLACETATE CATABOLISM PROTEIN"/>
    <property type="match status" value="1"/>
</dbReference>
<accession>A0A1I3UBE2</accession>
<evidence type="ECO:0000313" key="7">
    <source>
        <dbReference type="Proteomes" id="UP000199630"/>
    </source>
</evidence>
<keyword evidence="2" id="KW-0238">DNA-binding</keyword>
<dbReference type="STRING" id="588602.SAMN04487991_2973"/>
<evidence type="ECO:0000256" key="1">
    <source>
        <dbReference type="ARBA" id="ARBA00023015"/>
    </source>
</evidence>
<evidence type="ECO:0000313" key="6">
    <source>
        <dbReference type="EMBL" id="SFJ80232.1"/>
    </source>
</evidence>
<dbReference type="InterPro" id="IPR000835">
    <property type="entry name" value="HTH_MarR-typ"/>
</dbReference>
<feature type="domain" description="HTH marR-type" evidence="5">
    <location>
        <begin position="24"/>
        <end position="156"/>
    </location>
</feature>
<gene>
    <name evidence="6" type="ORF">SAMN04487991_2973</name>
</gene>
<dbReference type="Pfam" id="PF01047">
    <property type="entry name" value="MarR"/>
    <property type="match status" value="1"/>
</dbReference>
<dbReference type="SMART" id="SM00347">
    <property type="entry name" value="HTH_MARR"/>
    <property type="match status" value="1"/>
</dbReference>
<keyword evidence="7" id="KW-1185">Reference proteome</keyword>
<protein>
    <submittedName>
        <fullName evidence="6">Homoprotocatechuate degradation operon regulator, HpaR</fullName>
    </submittedName>
</protein>
<evidence type="ECO:0000256" key="4">
    <source>
        <dbReference type="SAM" id="MobiDB-lite"/>
    </source>
</evidence>
<proteinExistence type="predicted"/>
<dbReference type="SUPFAM" id="SSF46785">
    <property type="entry name" value="Winged helix' DNA-binding domain"/>
    <property type="match status" value="1"/>
</dbReference>
<evidence type="ECO:0000256" key="2">
    <source>
        <dbReference type="ARBA" id="ARBA00023125"/>
    </source>
</evidence>
<feature type="compositionally biased region" description="Basic and acidic residues" evidence="4">
    <location>
        <begin position="1"/>
        <end position="15"/>
    </location>
</feature>